<feature type="signal peptide" evidence="1">
    <location>
        <begin position="1"/>
        <end position="21"/>
    </location>
</feature>
<evidence type="ECO:0000313" key="3">
    <source>
        <dbReference type="Proteomes" id="UP000887458"/>
    </source>
</evidence>
<dbReference type="Proteomes" id="UP000887458">
    <property type="component" value="Unassembled WGS sequence"/>
</dbReference>
<keyword evidence="1" id="KW-0732">Signal</keyword>
<proteinExistence type="predicted"/>
<organism evidence="2 3">
    <name type="scientific">Dermatophagoides pteronyssinus</name>
    <name type="common">European house dust mite</name>
    <dbReference type="NCBI Taxonomy" id="6956"/>
    <lineage>
        <taxon>Eukaryota</taxon>
        <taxon>Metazoa</taxon>
        <taxon>Ecdysozoa</taxon>
        <taxon>Arthropoda</taxon>
        <taxon>Chelicerata</taxon>
        <taxon>Arachnida</taxon>
        <taxon>Acari</taxon>
        <taxon>Acariformes</taxon>
        <taxon>Sarcoptiformes</taxon>
        <taxon>Astigmata</taxon>
        <taxon>Psoroptidia</taxon>
        <taxon>Analgoidea</taxon>
        <taxon>Pyroglyphidae</taxon>
        <taxon>Dermatophagoidinae</taxon>
        <taxon>Dermatophagoides</taxon>
    </lineage>
</organism>
<sequence>MIKWQSIALLVLVALASSIRARTSPMVDSIYVPPAPSDVVNDESRNLQQLINQLVSHMQENPQNHPHPKITNVNINKIYSPACSPCGKNDKNCDRSLQQSVSGLKCFDEICDALRTISQGMVEMEQQLCDGNNNAFLIIPCKLFTMVNRYMKELTNTICNLKQQQARQLQNNAKPFRQQRNPNINALTKYKRDKSNSCQQTMDKYEMNAKLWYSKCSKSNSFGCEKIEEKITDLMQEYVDNCDQTCSHTHRNILSVWQDKLDQCRMNDVCVNDPESFVCKEVSNELELLMGFFKFGCDPKCDRLRHGMLAYWQDLYQQCMKTSTDKLECAPFEWLIENLERLLEKICQPDKPDRRGSIY</sequence>
<evidence type="ECO:0000256" key="1">
    <source>
        <dbReference type="SAM" id="SignalP"/>
    </source>
</evidence>
<reference evidence="2 3" key="1">
    <citation type="journal article" date="2018" name="J. Allergy Clin. Immunol.">
        <title>High-quality assembly of Dermatophagoides pteronyssinus genome and transcriptome reveals a wide range of novel allergens.</title>
        <authorList>
            <person name="Liu X.Y."/>
            <person name="Yang K.Y."/>
            <person name="Wang M.Q."/>
            <person name="Kwok J.S."/>
            <person name="Zeng X."/>
            <person name="Yang Z."/>
            <person name="Xiao X.J."/>
            <person name="Lau C.P."/>
            <person name="Li Y."/>
            <person name="Huang Z.M."/>
            <person name="Ba J.G."/>
            <person name="Yim A.K."/>
            <person name="Ouyang C.Y."/>
            <person name="Ngai S.M."/>
            <person name="Chan T.F."/>
            <person name="Leung E.L."/>
            <person name="Liu L."/>
            <person name="Liu Z.G."/>
            <person name="Tsui S.K."/>
        </authorList>
    </citation>
    <scope>NUCLEOTIDE SEQUENCE [LARGE SCALE GENOMIC DNA]</scope>
    <source>
        <strain evidence="2">Derp</strain>
    </source>
</reference>
<keyword evidence="3" id="KW-1185">Reference proteome</keyword>
<dbReference type="EMBL" id="NJHN03000098">
    <property type="protein sequence ID" value="KAH9415391.1"/>
    <property type="molecule type" value="Genomic_DNA"/>
</dbReference>
<protein>
    <submittedName>
        <fullName evidence="2">Uncharacterized protein</fullName>
    </submittedName>
</protein>
<feature type="chain" id="PRO_5045084655" evidence="1">
    <location>
        <begin position="22"/>
        <end position="359"/>
    </location>
</feature>
<accession>A0ABQ8IYW7</accession>
<comment type="caution">
    <text evidence="2">The sequence shown here is derived from an EMBL/GenBank/DDBJ whole genome shotgun (WGS) entry which is preliminary data.</text>
</comment>
<gene>
    <name evidence="2" type="ORF">DERP_012688</name>
</gene>
<reference evidence="2 3" key="2">
    <citation type="journal article" date="2022" name="Mol. Biol. Evol.">
        <title>Comparative Genomics Reveals Insights into the Divergent Evolution of Astigmatic Mites and Household Pest Adaptations.</title>
        <authorList>
            <person name="Xiong Q."/>
            <person name="Wan A.T."/>
            <person name="Liu X."/>
            <person name="Fung C.S."/>
            <person name="Xiao X."/>
            <person name="Malainual N."/>
            <person name="Hou J."/>
            <person name="Wang L."/>
            <person name="Wang M."/>
            <person name="Yang K.Y."/>
            <person name="Cui Y."/>
            <person name="Leung E.L."/>
            <person name="Nong W."/>
            <person name="Shin S.K."/>
            <person name="Au S.W."/>
            <person name="Jeong K.Y."/>
            <person name="Chew F.T."/>
            <person name="Hui J.H."/>
            <person name="Leung T.F."/>
            <person name="Tungtrongchitr A."/>
            <person name="Zhong N."/>
            <person name="Liu Z."/>
            <person name="Tsui S.K."/>
        </authorList>
    </citation>
    <scope>NUCLEOTIDE SEQUENCE [LARGE SCALE GENOMIC DNA]</scope>
    <source>
        <strain evidence="2">Derp</strain>
    </source>
</reference>
<evidence type="ECO:0000313" key="2">
    <source>
        <dbReference type="EMBL" id="KAH9415391.1"/>
    </source>
</evidence>
<name>A0ABQ8IYW7_DERPT</name>